<accession>A0A2H0NDQ3</accession>
<comment type="caution">
    <text evidence="12">The sequence shown here is derived from an EMBL/GenBank/DDBJ whole genome shotgun (WGS) entry which is preliminary data.</text>
</comment>
<sequence>MEKDKKQSVNDKPAAAKKVSRPFAHKFRSANKFGRRADKPVEEFEQKIVDLARVTRVMAGGKRMKFRACMVIGNKKGKVGIGLAKGADVAMAVSKAVTQAKRNLIEVPIIDGTIPHKIDVKLKASRLMIKPARKGSGIKAGGVVRIVLELSGLKDVVAKILGANNKINNAAATIKALQSFVSSNNLPKKTVEPEDKKNK</sequence>
<dbReference type="InterPro" id="IPR000851">
    <property type="entry name" value="Ribosomal_uS5"/>
</dbReference>
<dbReference type="InterPro" id="IPR005324">
    <property type="entry name" value="Ribosomal_uS5_C"/>
</dbReference>
<feature type="region of interest" description="Disordered" evidence="10">
    <location>
        <begin position="1"/>
        <end position="23"/>
    </location>
</feature>
<dbReference type="GO" id="GO:0015935">
    <property type="term" value="C:small ribosomal subunit"/>
    <property type="evidence" value="ECO:0007669"/>
    <property type="project" value="InterPro"/>
</dbReference>
<dbReference type="InterPro" id="IPR014721">
    <property type="entry name" value="Ribsml_uS5_D2-typ_fold_subgr"/>
</dbReference>
<dbReference type="InterPro" id="IPR018192">
    <property type="entry name" value="Ribosomal_uS5_N_CS"/>
</dbReference>
<reference evidence="12 13" key="1">
    <citation type="submission" date="2017-09" db="EMBL/GenBank/DDBJ databases">
        <title>Depth-based differentiation of microbial function through sediment-hosted aquifers and enrichment of novel symbionts in the deep terrestrial subsurface.</title>
        <authorList>
            <person name="Probst A.J."/>
            <person name="Ladd B."/>
            <person name="Jarett J.K."/>
            <person name="Geller-Mcgrath D.E."/>
            <person name="Sieber C.M."/>
            <person name="Emerson J.B."/>
            <person name="Anantharaman K."/>
            <person name="Thomas B.C."/>
            <person name="Malmstrom R."/>
            <person name="Stieglmeier M."/>
            <person name="Klingl A."/>
            <person name="Woyke T."/>
            <person name="Ryan C.M."/>
            <person name="Banfield J.F."/>
        </authorList>
    </citation>
    <scope>NUCLEOTIDE SEQUENCE [LARGE SCALE GENOMIC DNA]</scope>
    <source>
        <strain evidence="12">CG11_big_fil_rev_8_21_14_0_20_36_20</strain>
    </source>
</reference>
<dbReference type="PROSITE" id="PS00585">
    <property type="entry name" value="RIBOSOMAL_S5"/>
    <property type="match status" value="1"/>
</dbReference>
<gene>
    <name evidence="12" type="ORF">COV55_01160</name>
</gene>
<dbReference type="PANTHER" id="PTHR48432:SF1">
    <property type="entry name" value="S5 DRBM DOMAIN-CONTAINING PROTEIN"/>
    <property type="match status" value="1"/>
</dbReference>
<dbReference type="EMBL" id="PCWQ01000007">
    <property type="protein sequence ID" value="PIR07018.1"/>
    <property type="molecule type" value="Genomic_DNA"/>
</dbReference>
<dbReference type="AlphaFoldDB" id="A0A2H0NDQ3"/>
<keyword evidence="5 8" id="KW-0687">Ribonucleoprotein</keyword>
<dbReference type="Pfam" id="PF00333">
    <property type="entry name" value="Ribosomal_S5"/>
    <property type="match status" value="1"/>
</dbReference>
<evidence type="ECO:0000256" key="8">
    <source>
        <dbReference type="PROSITE-ProRule" id="PRU00268"/>
    </source>
</evidence>
<dbReference type="GO" id="GO:0006412">
    <property type="term" value="P:translation"/>
    <property type="evidence" value="ECO:0007669"/>
    <property type="project" value="InterPro"/>
</dbReference>
<dbReference type="InterPro" id="IPR013810">
    <property type="entry name" value="Ribosomal_uS5_N"/>
</dbReference>
<evidence type="ECO:0000256" key="10">
    <source>
        <dbReference type="SAM" id="MobiDB-lite"/>
    </source>
</evidence>
<evidence type="ECO:0000256" key="1">
    <source>
        <dbReference type="ARBA" id="ARBA00008945"/>
    </source>
</evidence>
<dbReference type="SUPFAM" id="SSF54768">
    <property type="entry name" value="dsRNA-binding domain-like"/>
    <property type="match status" value="1"/>
</dbReference>
<dbReference type="Pfam" id="PF03719">
    <property type="entry name" value="Ribosomal_S5_C"/>
    <property type="match status" value="1"/>
</dbReference>
<dbReference type="PROSITE" id="PS50881">
    <property type="entry name" value="S5_DSRBD"/>
    <property type="match status" value="1"/>
</dbReference>
<evidence type="ECO:0000259" key="11">
    <source>
        <dbReference type="PROSITE" id="PS50881"/>
    </source>
</evidence>
<organism evidence="12 13">
    <name type="scientific">Candidatus Komeilibacteria bacterium CG11_big_fil_rev_8_21_14_0_20_36_20</name>
    <dbReference type="NCBI Taxonomy" id="1974477"/>
    <lineage>
        <taxon>Bacteria</taxon>
        <taxon>Candidatus Komeiliibacteriota</taxon>
    </lineage>
</organism>
<dbReference type="InterPro" id="IPR020568">
    <property type="entry name" value="Ribosomal_Su5_D2-typ_SF"/>
</dbReference>
<keyword evidence="2" id="KW-0699">rRNA-binding</keyword>
<dbReference type="PANTHER" id="PTHR48432">
    <property type="entry name" value="S5 DRBM DOMAIN-CONTAINING PROTEIN"/>
    <property type="match status" value="1"/>
</dbReference>
<protein>
    <recommendedName>
        <fullName evidence="6">Small ribosomal subunit protein uS5</fullName>
    </recommendedName>
    <alternativeName>
        <fullName evidence="7">30S ribosomal protein S5</fullName>
    </alternativeName>
</protein>
<dbReference type="GO" id="GO:0005737">
    <property type="term" value="C:cytoplasm"/>
    <property type="evidence" value="ECO:0007669"/>
    <property type="project" value="UniProtKB-ARBA"/>
</dbReference>
<evidence type="ECO:0000256" key="6">
    <source>
        <dbReference type="ARBA" id="ARBA00035255"/>
    </source>
</evidence>
<dbReference type="GO" id="GO:0019843">
    <property type="term" value="F:rRNA binding"/>
    <property type="evidence" value="ECO:0007669"/>
    <property type="project" value="UniProtKB-KW"/>
</dbReference>
<evidence type="ECO:0000256" key="7">
    <source>
        <dbReference type="ARBA" id="ARBA00035519"/>
    </source>
</evidence>
<dbReference type="SUPFAM" id="SSF54211">
    <property type="entry name" value="Ribosomal protein S5 domain 2-like"/>
    <property type="match status" value="1"/>
</dbReference>
<evidence type="ECO:0000256" key="3">
    <source>
        <dbReference type="ARBA" id="ARBA00022884"/>
    </source>
</evidence>
<evidence type="ECO:0000313" key="12">
    <source>
        <dbReference type="EMBL" id="PIR07018.1"/>
    </source>
</evidence>
<name>A0A2H0NDQ3_9BACT</name>
<evidence type="ECO:0000256" key="5">
    <source>
        <dbReference type="ARBA" id="ARBA00023274"/>
    </source>
</evidence>
<dbReference type="NCBIfam" id="TIGR01021">
    <property type="entry name" value="rpsE_bact"/>
    <property type="match status" value="1"/>
</dbReference>
<keyword evidence="3" id="KW-0694">RNA-binding</keyword>
<dbReference type="GO" id="GO:0003735">
    <property type="term" value="F:structural constituent of ribosome"/>
    <property type="evidence" value="ECO:0007669"/>
    <property type="project" value="UniProtKB-UniRule"/>
</dbReference>
<evidence type="ECO:0000313" key="13">
    <source>
        <dbReference type="Proteomes" id="UP000230564"/>
    </source>
</evidence>
<evidence type="ECO:0000256" key="2">
    <source>
        <dbReference type="ARBA" id="ARBA00022730"/>
    </source>
</evidence>
<dbReference type="Gene3D" id="3.30.160.20">
    <property type="match status" value="1"/>
</dbReference>
<dbReference type="InterPro" id="IPR005712">
    <property type="entry name" value="Ribosomal_uS5_bac-type"/>
</dbReference>
<comment type="similarity">
    <text evidence="1 9">Belongs to the universal ribosomal protein uS5 family.</text>
</comment>
<keyword evidence="4 8" id="KW-0689">Ribosomal protein</keyword>
<feature type="domain" description="S5 DRBM" evidence="11">
    <location>
        <begin position="44"/>
        <end position="107"/>
    </location>
</feature>
<dbReference type="FunFam" id="3.30.230.10:FF:000002">
    <property type="entry name" value="30S ribosomal protein S5"/>
    <property type="match status" value="1"/>
</dbReference>
<proteinExistence type="inferred from homology"/>
<evidence type="ECO:0000256" key="4">
    <source>
        <dbReference type="ARBA" id="ARBA00022980"/>
    </source>
</evidence>
<dbReference type="Proteomes" id="UP000230564">
    <property type="component" value="Unassembled WGS sequence"/>
</dbReference>
<evidence type="ECO:0000256" key="9">
    <source>
        <dbReference type="RuleBase" id="RU003823"/>
    </source>
</evidence>
<dbReference type="Gene3D" id="3.30.230.10">
    <property type="match status" value="1"/>
</dbReference>